<protein>
    <submittedName>
        <fullName evidence="4">Unannotated protein</fullName>
    </submittedName>
</protein>
<sequence length="100" mass="11171">MKSIPLSEVPERLDSLVDQSALEPIFLESKSECVAVLISHDRYEVLMDALETLEDIAYLEEFLGNELESEVVKQEGPLIDLNDPANAELLAEVRKDLGLD</sequence>
<dbReference type="EMBL" id="CAEZYC010000090">
    <property type="protein sequence ID" value="CAB4717205.1"/>
    <property type="molecule type" value="Genomic_DNA"/>
</dbReference>
<evidence type="ECO:0000313" key="5">
    <source>
        <dbReference type="EMBL" id="CAB4794049.1"/>
    </source>
</evidence>
<comment type="similarity">
    <text evidence="1">Belongs to the phD/YefM antitoxin family.</text>
</comment>
<dbReference type="SUPFAM" id="SSF143120">
    <property type="entry name" value="YefM-like"/>
    <property type="match status" value="1"/>
</dbReference>
<dbReference type="InterPro" id="IPR036165">
    <property type="entry name" value="YefM-like_sf"/>
</dbReference>
<evidence type="ECO:0000313" key="4">
    <source>
        <dbReference type="EMBL" id="CAB4717205.1"/>
    </source>
</evidence>
<dbReference type="EMBL" id="CAESAI010000065">
    <property type="protein sequence ID" value="CAB4345044.1"/>
    <property type="molecule type" value="Genomic_DNA"/>
</dbReference>
<evidence type="ECO:0000256" key="1">
    <source>
        <dbReference type="ARBA" id="ARBA00009981"/>
    </source>
</evidence>
<organism evidence="4">
    <name type="scientific">freshwater metagenome</name>
    <dbReference type="NCBI Taxonomy" id="449393"/>
    <lineage>
        <taxon>unclassified sequences</taxon>
        <taxon>metagenomes</taxon>
        <taxon>ecological metagenomes</taxon>
    </lineage>
</organism>
<dbReference type="EMBL" id="CAFAAO010000001">
    <property type="protein sequence ID" value="CAB4794049.1"/>
    <property type="molecule type" value="Genomic_DNA"/>
</dbReference>
<dbReference type="EMBL" id="CAFBPK010000013">
    <property type="protein sequence ID" value="CAB5020336.1"/>
    <property type="molecule type" value="Genomic_DNA"/>
</dbReference>
<proteinExistence type="inferred from homology"/>
<evidence type="ECO:0000313" key="3">
    <source>
        <dbReference type="EMBL" id="CAB4345044.1"/>
    </source>
</evidence>
<accession>A0A6J6R7S2</accession>
<dbReference type="AlphaFoldDB" id="A0A6J6R7S2"/>
<gene>
    <name evidence="4" type="ORF">UFOPK2648_01218</name>
    <name evidence="5" type="ORF">UFOPK3037_00146</name>
    <name evidence="3" type="ORF">UFOPK3406_01443</name>
    <name evidence="2" type="ORF">UFOPK3925_01392</name>
    <name evidence="6" type="ORF">UFOPK4097_00893</name>
</gene>
<reference evidence="4" key="1">
    <citation type="submission" date="2020-05" db="EMBL/GenBank/DDBJ databases">
        <authorList>
            <person name="Chiriac C."/>
            <person name="Salcher M."/>
            <person name="Ghai R."/>
            <person name="Kavagutti S V."/>
        </authorList>
    </citation>
    <scope>NUCLEOTIDE SEQUENCE</scope>
</reference>
<evidence type="ECO:0000313" key="2">
    <source>
        <dbReference type="EMBL" id="CAB4344515.1"/>
    </source>
</evidence>
<dbReference type="EMBL" id="CAESAD010000013">
    <property type="protein sequence ID" value="CAB4344515.1"/>
    <property type="molecule type" value="Genomic_DNA"/>
</dbReference>
<name>A0A6J6R7S2_9ZZZZ</name>
<evidence type="ECO:0000313" key="6">
    <source>
        <dbReference type="EMBL" id="CAB5020336.1"/>
    </source>
</evidence>